<gene>
    <name evidence="1" type="ORF">V474_16355</name>
</gene>
<proteinExistence type="predicted"/>
<accession>A0A0J7XY71</accession>
<dbReference type="Gene3D" id="3.30.70.100">
    <property type="match status" value="1"/>
</dbReference>
<comment type="caution">
    <text evidence="1">The sequence shown here is derived from an EMBL/GenBank/DDBJ whole genome shotgun (WGS) entry which is preliminary data.</text>
</comment>
<dbReference type="RefSeq" id="WP_059151341.1">
    <property type="nucleotide sequence ID" value="NZ_KQ130453.1"/>
</dbReference>
<dbReference type="Pfam" id="PF11639">
    <property type="entry name" value="HapK"/>
    <property type="match status" value="1"/>
</dbReference>
<dbReference type="PATRIC" id="fig|1114963.3.peg.2105"/>
<keyword evidence="2" id="KW-1185">Reference proteome</keyword>
<name>A0A0J7XY71_9SPHN</name>
<dbReference type="Proteomes" id="UP000052268">
    <property type="component" value="Unassembled WGS sequence"/>
</dbReference>
<dbReference type="InterPro" id="IPR021667">
    <property type="entry name" value="HapK"/>
</dbReference>
<evidence type="ECO:0000313" key="2">
    <source>
        <dbReference type="Proteomes" id="UP000052268"/>
    </source>
</evidence>
<dbReference type="OrthoDB" id="4731620at2"/>
<organism evidence="1 2">
    <name type="scientific">Novosphingobium barchaimii LL02</name>
    <dbReference type="NCBI Taxonomy" id="1114963"/>
    <lineage>
        <taxon>Bacteria</taxon>
        <taxon>Pseudomonadati</taxon>
        <taxon>Pseudomonadota</taxon>
        <taxon>Alphaproteobacteria</taxon>
        <taxon>Sphingomonadales</taxon>
        <taxon>Sphingomonadaceae</taxon>
        <taxon>Novosphingobium</taxon>
    </lineage>
</organism>
<dbReference type="EMBL" id="JACU01000004">
    <property type="protein sequence ID" value="KMS56489.1"/>
    <property type="molecule type" value="Genomic_DNA"/>
</dbReference>
<protein>
    <submittedName>
        <fullName evidence="1">REDY-like protein HapK</fullName>
    </submittedName>
</protein>
<sequence>MLIFALFNLKPGVSVEAYEAWAKKSDLPTVNALASIESFRVFRTTGVLGSDAPPPFGYIEVLDVKDMDQFGADVSAAAMQEVAAVFQGMVEVTFLTTEELTA</sequence>
<evidence type="ECO:0000313" key="1">
    <source>
        <dbReference type="EMBL" id="KMS56489.1"/>
    </source>
</evidence>
<reference evidence="1 2" key="1">
    <citation type="journal article" date="2015" name="G3 (Bethesda)">
        <title>Insights into Ongoing Evolution of the Hexachlorocyclohexane Catabolic Pathway from Comparative Genomics of Ten Sphingomonadaceae Strains.</title>
        <authorList>
            <person name="Pearce S.L."/>
            <person name="Oakeshott J.G."/>
            <person name="Pandey G."/>
        </authorList>
    </citation>
    <scope>NUCLEOTIDE SEQUENCE [LARGE SCALE GENOMIC DNA]</scope>
    <source>
        <strain evidence="1 2">LL02</strain>
    </source>
</reference>
<dbReference type="AlphaFoldDB" id="A0A0J7XY71"/>